<comment type="caution">
    <text evidence="7">The sequence shown here is derived from an EMBL/GenBank/DDBJ whole genome shotgun (WGS) entry which is preliminary data.</text>
</comment>
<evidence type="ECO:0000256" key="4">
    <source>
        <dbReference type="ARBA" id="ARBA00023125"/>
    </source>
</evidence>
<dbReference type="SUPFAM" id="SSF57716">
    <property type="entry name" value="Glucocorticoid receptor-like (DNA-binding domain)"/>
    <property type="match status" value="1"/>
</dbReference>
<dbReference type="Pfam" id="PF05485">
    <property type="entry name" value="THAP"/>
    <property type="match status" value="1"/>
</dbReference>
<dbReference type="Proteomes" id="UP000478052">
    <property type="component" value="Unassembled WGS sequence"/>
</dbReference>
<evidence type="ECO:0000256" key="2">
    <source>
        <dbReference type="ARBA" id="ARBA00022771"/>
    </source>
</evidence>
<name>A0A6G0Y8E1_APHCR</name>
<proteinExistence type="predicted"/>
<keyword evidence="8" id="KW-1185">Reference proteome</keyword>
<dbReference type="InterPro" id="IPR006612">
    <property type="entry name" value="THAP_Znf"/>
</dbReference>
<keyword evidence="4 5" id="KW-0238">DNA-binding</keyword>
<evidence type="ECO:0000259" key="6">
    <source>
        <dbReference type="PROSITE" id="PS50950"/>
    </source>
</evidence>
<evidence type="ECO:0000256" key="3">
    <source>
        <dbReference type="ARBA" id="ARBA00022833"/>
    </source>
</evidence>
<evidence type="ECO:0000313" key="8">
    <source>
        <dbReference type="Proteomes" id="UP000478052"/>
    </source>
</evidence>
<organism evidence="7 8">
    <name type="scientific">Aphis craccivora</name>
    <name type="common">Cowpea aphid</name>
    <dbReference type="NCBI Taxonomy" id="307492"/>
    <lineage>
        <taxon>Eukaryota</taxon>
        <taxon>Metazoa</taxon>
        <taxon>Ecdysozoa</taxon>
        <taxon>Arthropoda</taxon>
        <taxon>Hexapoda</taxon>
        <taxon>Insecta</taxon>
        <taxon>Pterygota</taxon>
        <taxon>Neoptera</taxon>
        <taxon>Paraneoptera</taxon>
        <taxon>Hemiptera</taxon>
        <taxon>Sternorrhyncha</taxon>
        <taxon>Aphidomorpha</taxon>
        <taxon>Aphidoidea</taxon>
        <taxon>Aphididae</taxon>
        <taxon>Aphidini</taxon>
        <taxon>Aphis</taxon>
        <taxon>Aphis</taxon>
    </lineage>
</organism>
<keyword evidence="2 5" id="KW-0863">Zinc-finger</keyword>
<protein>
    <submittedName>
        <fullName evidence="7">THAP domain-containing protein 1-like</fullName>
    </submittedName>
</protein>
<evidence type="ECO:0000256" key="5">
    <source>
        <dbReference type="PROSITE-ProRule" id="PRU00309"/>
    </source>
</evidence>
<reference evidence="7 8" key="1">
    <citation type="submission" date="2019-08" db="EMBL/GenBank/DDBJ databases">
        <title>Whole genome of Aphis craccivora.</title>
        <authorList>
            <person name="Voronova N.V."/>
            <person name="Shulinski R.S."/>
            <person name="Bandarenka Y.V."/>
            <person name="Zhorov D.G."/>
            <person name="Warner D."/>
        </authorList>
    </citation>
    <scope>NUCLEOTIDE SEQUENCE [LARGE SCALE GENOMIC DNA]</scope>
    <source>
        <strain evidence="7">180601</strain>
        <tissue evidence="7">Whole Body</tissue>
    </source>
</reference>
<keyword evidence="1" id="KW-0479">Metal-binding</keyword>
<sequence length="51" mass="5650">MAPKKCTSACVFCLTSQSKNPSISLHSFPKDQSQRSLWLTACGLTEDDYKP</sequence>
<gene>
    <name evidence="7" type="ORF">FWK35_00018587</name>
</gene>
<dbReference type="GO" id="GO:0008270">
    <property type="term" value="F:zinc ion binding"/>
    <property type="evidence" value="ECO:0007669"/>
    <property type="project" value="UniProtKB-KW"/>
</dbReference>
<dbReference type="EMBL" id="VUJU01005496">
    <property type="protein sequence ID" value="KAF0751044.1"/>
    <property type="molecule type" value="Genomic_DNA"/>
</dbReference>
<evidence type="ECO:0000256" key="1">
    <source>
        <dbReference type="ARBA" id="ARBA00022723"/>
    </source>
</evidence>
<feature type="domain" description="THAP-type" evidence="6">
    <location>
        <begin position="1"/>
        <end position="51"/>
    </location>
</feature>
<dbReference type="AlphaFoldDB" id="A0A6G0Y8E1"/>
<accession>A0A6G0Y8E1</accession>
<dbReference type="OrthoDB" id="6630755at2759"/>
<keyword evidence="3" id="KW-0862">Zinc</keyword>
<evidence type="ECO:0000313" key="7">
    <source>
        <dbReference type="EMBL" id="KAF0751044.1"/>
    </source>
</evidence>
<dbReference type="GO" id="GO:0003677">
    <property type="term" value="F:DNA binding"/>
    <property type="evidence" value="ECO:0007669"/>
    <property type="project" value="UniProtKB-UniRule"/>
</dbReference>
<dbReference type="PROSITE" id="PS50950">
    <property type="entry name" value="ZF_THAP"/>
    <property type="match status" value="1"/>
</dbReference>